<dbReference type="PANTHER" id="PTHR16089">
    <property type="entry name" value="REST COREPRESSOR COREST PROTEIN-RELATED"/>
    <property type="match status" value="1"/>
</dbReference>
<feature type="compositionally biased region" description="Polar residues" evidence="9">
    <location>
        <begin position="87"/>
        <end position="103"/>
    </location>
</feature>
<accession>A0A9W7X4N1</accession>
<evidence type="ECO:0000256" key="1">
    <source>
        <dbReference type="ARBA" id="ARBA00004123"/>
    </source>
</evidence>
<dbReference type="EMBL" id="JAFHDT010000002">
    <property type="protein sequence ID" value="KAI7813511.1"/>
    <property type="molecule type" value="Genomic_DNA"/>
</dbReference>
<dbReference type="InterPro" id="IPR001005">
    <property type="entry name" value="SANT/Myb"/>
</dbReference>
<evidence type="ECO:0000313" key="13">
    <source>
        <dbReference type="Proteomes" id="UP001059041"/>
    </source>
</evidence>
<keyword evidence="13" id="KW-1185">Reference proteome</keyword>
<keyword evidence="5" id="KW-0805">Transcription regulation</keyword>
<dbReference type="InterPro" id="IPR051066">
    <property type="entry name" value="Trans_reg/Corepressor"/>
</dbReference>
<name>A0A9W7X4N1_TRIRA</name>
<dbReference type="Gene3D" id="3.30.160.60">
    <property type="entry name" value="Classic Zinc Finger"/>
    <property type="match status" value="1"/>
</dbReference>
<dbReference type="PANTHER" id="PTHR16089:SF23">
    <property type="entry name" value="ZINC FINGER PROTEIN 541"/>
    <property type="match status" value="1"/>
</dbReference>
<dbReference type="GO" id="GO:0006357">
    <property type="term" value="P:regulation of transcription by RNA polymerase II"/>
    <property type="evidence" value="ECO:0007669"/>
    <property type="project" value="TreeGrafter"/>
</dbReference>
<keyword evidence="8" id="KW-0539">Nucleus</keyword>
<dbReference type="PROSITE" id="PS51156">
    <property type="entry name" value="ELM2"/>
    <property type="match status" value="1"/>
</dbReference>
<keyword evidence="3" id="KW-0863">Zinc-finger</keyword>
<evidence type="ECO:0000256" key="5">
    <source>
        <dbReference type="ARBA" id="ARBA00023015"/>
    </source>
</evidence>
<feature type="region of interest" description="Disordered" evidence="9">
    <location>
        <begin position="618"/>
        <end position="682"/>
    </location>
</feature>
<feature type="region of interest" description="Disordered" evidence="9">
    <location>
        <begin position="234"/>
        <end position="381"/>
    </location>
</feature>
<dbReference type="GO" id="GO:0003677">
    <property type="term" value="F:DNA binding"/>
    <property type="evidence" value="ECO:0007669"/>
    <property type="project" value="UniProtKB-KW"/>
</dbReference>
<gene>
    <name evidence="12" type="ORF">IRJ41_018590</name>
</gene>
<feature type="compositionally biased region" description="Basic and acidic residues" evidence="9">
    <location>
        <begin position="651"/>
        <end position="676"/>
    </location>
</feature>
<evidence type="ECO:0000256" key="4">
    <source>
        <dbReference type="ARBA" id="ARBA00022833"/>
    </source>
</evidence>
<dbReference type="PROSITE" id="PS00028">
    <property type="entry name" value="ZINC_FINGER_C2H2_1"/>
    <property type="match status" value="1"/>
</dbReference>
<keyword evidence="6" id="KW-0238">DNA-binding</keyword>
<dbReference type="SUPFAM" id="SSF46689">
    <property type="entry name" value="Homeodomain-like"/>
    <property type="match status" value="1"/>
</dbReference>
<dbReference type="GO" id="GO:0008270">
    <property type="term" value="F:zinc ion binding"/>
    <property type="evidence" value="ECO:0007669"/>
    <property type="project" value="UniProtKB-KW"/>
</dbReference>
<evidence type="ECO:0000256" key="6">
    <source>
        <dbReference type="ARBA" id="ARBA00023125"/>
    </source>
</evidence>
<dbReference type="InterPro" id="IPR013087">
    <property type="entry name" value="Znf_C2H2_type"/>
</dbReference>
<keyword evidence="2" id="KW-0479">Metal-binding</keyword>
<comment type="subcellular location">
    <subcellularLocation>
        <location evidence="1">Nucleus</location>
    </subcellularLocation>
</comment>
<evidence type="ECO:0000256" key="2">
    <source>
        <dbReference type="ARBA" id="ARBA00022723"/>
    </source>
</evidence>
<evidence type="ECO:0000313" key="12">
    <source>
        <dbReference type="EMBL" id="KAI7813511.1"/>
    </source>
</evidence>
<reference evidence="12" key="1">
    <citation type="submission" date="2021-02" db="EMBL/GenBank/DDBJ databases">
        <title>Comparative genomics reveals that relaxation of natural selection precedes convergent phenotypic evolution of cavefish.</title>
        <authorList>
            <person name="Peng Z."/>
        </authorList>
    </citation>
    <scope>NUCLEOTIDE SEQUENCE</scope>
    <source>
        <tissue evidence="12">Muscle</tissue>
    </source>
</reference>
<evidence type="ECO:0000256" key="8">
    <source>
        <dbReference type="ARBA" id="ARBA00023242"/>
    </source>
</evidence>
<dbReference type="GO" id="GO:0000118">
    <property type="term" value="C:histone deacetylase complex"/>
    <property type="evidence" value="ECO:0007669"/>
    <property type="project" value="TreeGrafter"/>
</dbReference>
<evidence type="ECO:0000259" key="10">
    <source>
        <dbReference type="PROSITE" id="PS51156"/>
    </source>
</evidence>
<dbReference type="InterPro" id="IPR017884">
    <property type="entry name" value="SANT_dom"/>
</dbReference>
<keyword evidence="7" id="KW-0804">Transcription</keyword>
<dbReference type="Pfam" id="PF01448">
    <property type="entry name" value="ELM2"/>
    <property type="match status" value="1"/>
</dbReference>
<dbReference type="PROSITE" id="PS51293">
    <property type="entry name" value="SANT"/>
    <property type="match status" value="1"/>
</dbReference>
<evidence type="ECO:0000259" key="11">
    <source>
        <dbReference type="PROSITE" id="PS51293"/>
    </source>
</evidence>
<feature type="domain" description="ELM2" evidence="10">
    <location>
        <begin position="449"/>
        <end position="541"/>
    </location>
</feature>
<feature type="region of interest" description="Disordered" evidence="9">
    <location>
        <begin position="86"/>
        <end position="108"/>
    </location>
</feature>
<dbReference type="Proteomes" id="UP001059041">
    <property type="component" value="Linkage Group LG2"/>
</dbReference>
<comment type="caution">
    <text evidence="12">The sequence shown here is derived from an EMBL/GenBank/DDBJ whole genome shotgun (WGS) entry which is preliminary data.</text>
</comment>
<keyword evidence="4" id="KW-0862">Zinc</keyword>
<feature type="domain" description="SANT" evidence="11">
    <location>
        <begin position="556"/>
        <end position="607"/>
    </location>
</feature>
<dbReference type="AlphaFoldDB" id="A0A9W7X4N1"/>
<dbReference type="SMART" id="SM01189">
    <property type="entry name" value="ELM2"/>
    <property type="match status" value="1"/>
</dbReference>
<sequence length="682" mass="77097">MSHMSTHHNKKTYHCTYSGCHKTYNDQNSLKDHCALRHGVRITPLSSDSPTSRWEPVDTPAVSKQQSYNTDLHGFFNSPRKLISPNVPKSFSDAEQTHPSQVKPSKRHPSWTLAAASKYYDAKEREMLTSTHWTPSVLHTVEEDPVVISLNDSDFESSPNSLELFPRKMLSLEPSKVTATVGSSNASEAEYSQQHCSIQVKQTLNKLKRKRPSFTLSHAALSCPETKSGLSLIGDFPDPVIQTPSPVPLPESRKRKYNSKDSEKVLTDPAPVPQPSPKRSQTQSPCLVSPSQEKGQKQKYKRKNSPAPIIPVFVPVTQGKAISSMSSPHPGEQSQTRKGLSKRSGCLTQPTISSPPTSPKRTHDQEAQGPHGCYATRGRPSQLRSPIYLEDHRASPRFPPPPYTPPPMLSPHRPRTGLYFNALLQYQQYPPAAASNLGDVDNTVISIKPRINIGSRFQAEIPPLRNTFYVLYEEHPAQLVWCPRKDLTTNRKTQKKVTELLDMCCSSVLTGGGTNIELALHCLHEVQGNIPAALDLLLMREDFRITRHPLNNYHYTGSDHWTDQEMRLFRTALEDHGKDFNKIHNVLQTKSVAQCVEYYYIWKNLKKFKQRVQAADEKDVEETSVFQDSQKTPPEQTRMNNTRRTGVQKRYPCEEEPLHLDQDRDWLPPGHKDTMSKDLYGP</sequence>
<feature type="compositionally biased region" description="Polar residues" evidence="9">
    <location>
        <begin position="320"/>
        <end position="338"/>
    </location>
</feature>
<evidence type="ECO:0000256" key="7">
    <source>
        <dbReference type="ARBA" id="ARBA00023163"/>
    </source>
</evidence>
<dbReference type="GO" id="GO:0005667">
    <property type="term" value="C:transcription regulator complex"/>
    <property type="evidence" value="ECO:0007669"/>
    <property type="project" value="TreeGrafter"/>
</dbReference>
<evidence type="ECO:0000256" key="3">
    <source>
        <dbReference type="ARBA" id="ARBA00022771"/>
    </source>
</evidence>
<evidence type="ECO:0000256" key="9">
    <source>
        <dbReference type="SAM" id="MobiDB-lite"/>
    </source>
</evidence>
<dbReference type="GO" id="GO:0003714">
    <property type="term" value="F:transcription corepressor activity"/>
    <property type="evidence" value="ECO:0007669"/>
    <property type="project" value="TreeGrafter"/>
</dbReference>
<dbReference type="Pfam" id="PF00249">
    <property type="entry name" value="Myb_DNA-binding"/>
    <property type="match status" value="1"/>
</dbReference>
<dbReference type="FunFam" id="1.10.10.60:FF:000012">
    <property type="entry name" value="Metastasis-associated 1 family, member 3"/>
    <property type="match status" value="1"/>
</dbReference>
<protein>
    <submittedName>
        <fullName evidence="12">Transcriptional-regulating factor 1-like</fullName>
    </submittedName>
</protein>
<dbReference type="InterPro" id="IPR000949">
    <property type="entry name" value="ELM2_dom"/>
</dbReference>
<dbReference type="Gene3D" id="1.10.10.60">
    <property type="entry name" value="Homeodomain-like"/>
    <property type="match status" value="1"/>
</dbReference>
<proteinExistence type="predicted"/>
<dbReference type="InterPro" id="IPR009057">
    <property type="entry name" value="Homeodomain-like_sf"/>
</dbReference>
<feature type="compositionally biased region" description="Polar residues" evidence="9">
    <location>
        <begin position="277"/>
        <end position="293"/>
    </location>
</feature>
<organism evidence="12 13">
    <name type="scientific">Triplophysa rosa</name>
    <name type="common">Cave loach</name>
    <dbReference type="NCBI Taxonomy" id="992332"/>
    <lineage>
        <taxon>Eukaryota</taxon>
        <taxon>Metazoa</taxon>
        <taxon>Chordata</taxon>
        <taxon>Craniata</taxon>
        <taxon>Vertebrata</taxon>
        <taxon>Euteleostomi</taxon>
        <taxon>Actinopterygii</taxon>
        <taxon>Neopterygii</taxon>
        <taxon>Teleostei</taxon>
        <taxon>Ostariophysi</taxon>
        <taxon>Cypriniformes</taxon>
        <taxon>Nemacheilidae</taxon>
        <taxon>Triplophysa</taxon>
    </lineage>
</organism>
<dbReference type="SMART" id="SM00717">
    <property type="entry name" value="SANT"/>
    <property type="match status" value="1"/>
</dbReference>
<feature type="region of interest" description="Disordered" evidence="9">
    <location>
        <begin position="45"/>
        <end position="66"/>
    </location>
</feature>
<feature type="compositionally biased region" description="Polar residues" evidence="9">
    <location>
        <begin position="624"/>
        <end position="645"/>
    </location>
</feature>